<proteinExistence type="predicted"/>
<feature type="domain" description="Lipid/polyisoprenoid-binding YceI-like" evidence="1">
    <location>
        <begin position="47"/>
        <end position="234"/>
    </location>
</feature>
<protein>
    <submittedName>
        <fullName evidence="2">YceI family protein</fullName>
    </submittedName>
</protein>
<dbReference type="Gene3D" id="2.40.128.110">
    <property type="entry name" value="Lipid/polyisoprenoid-binding, YceI-like"/>
    <property type="match status" value="1"/>
</dbReference>
<dbReference type="SUPFAM" id="SSF101874">
    <property type="entry name" value="YceI-like"/>
    <property type="match status" value="1"/>
</dbReference>
<dbReference type="PROSITE" id="PS51257">
    <property type="entry name" value="PROKAR_LIPOPROTEIN"/>
    <property type="match status" value="1"/>
</dbReference>
<dbReference type="SMART" id="SM00867">
    <property type="entry name" value="YceI"/>
    <property type="match status" value="1"/>
</dbReference>
<name>A0A6B3LXN2_9BACT</name>
<dbReference type="InterPro" id="IPR036761">
    <property type="entry name" value="TTHA0802/YceI-like_sf"/>
</dbReference>
<dbReference type="RefSeq" id="WP_163917048.1">
    <property type="nucleotide sequence ID" value="NZ_JAAGWD010000012.1"/>
</dbReference>
<accession>A0A6B3LXN2</accession>
<sequence length="238" mass="26403">MSGRYGHNIALIVTGLVLAACDTTVNADKAEVGAPVKAQAIVATTEVYTIDTAKSTVTWIGAKLTGRHNGIFKIDNGQLTMHNKLLTGGKIEFNMLATRSDDKHLDEAGNEKLTTHLRSADFFDVERFPRARFVLTSIAPYDSTREAKPPIHAPDNDLRVKGATHYLTGNLTIKDKTKSIRFPARITLQDSLLKARANFNIDRTDWDLIYRSDKSLGNQTIHPDVNIDINLVAIQKHR</sequence>
<evidence type="ECO:0000313" key="3">
    <source>
        <dbReference type="Proteomes" id="UP000474777"/>
    </source>
</evidence>
<dbReference type="InterPro" id="IPR007372">
    <property type="entry name" value="Lipid/polyisoprenoid-bd_YceI"/>
</dbReference>
<dbReference type="EMBL" id="JAAGWD010000012">
    <property type="protein sequence ID" value="NEM99695.1"/>
    <property type="molecule type" value="Genomic_DNA"/>
</dbReference>
<evidence type="ECO:0000313" key="2">
    <source>
        <dbReference type="EMBL" id="NEM99695.1"/>
    </source>
</evidence>
<reference evidence="2 3" key="1">
    <citation type="submission" date="2020-02" db="EMBL/GenBank/DDBJ databases">
        <authorList>
            <person name="Kim M.K."/>
        </authorList>
    </citation>
    <scope>NUCLEOTIDE SEQUENCE [LARGE SCALE GENOMIC DNA]</scope>
    <source>
        <strain evidence="2 3">BT327</strain>
    </source>
</reference>
<dbReference type="PANTHER" id="PTHR34406:SF1">
    <property type="entry name" value="PROTEIN YCEI"/>
    <property type="match status" value="1"/>
</dbReference>
<keyword evidence="3" id="KW-1185">Reference proteome</keyword>
<comment type="caution">
    <text evidence="2">The sequence shown here is derived from an EMBL/GenBank/DDBJ whole genome shotgun (WGS) entry which is preliminary data.</text>
</comment>
<gene>
    <name evidence="2" type="ORF">GXP69_18505</name>
</gene>
<evidence type="ECO:0000259" key="1">
    <source>
        <dbReference type="SMART" id="SM00867"/>
    </source>
</evidence>
<dbReference type="Proteomes" id="UP000474777">
    <property type="component" value="Unassembled WGS sequence"/>
</dbReference>
<dbReference type="PANTHER" id="PTHR34406">
    <property type="entry name" value="PROTEIN YCEI"/>
    <property type="match status" value="1"/>
</dbReference>
<dbReference type="AlphaFoldDB" id="A0A6B3LXN2"/>
<organism evidence="2 3">
    <name type="scientific">Pontibacter burrus</name>
    <dbReference type="NCBI Taxonomy" id="2704466"/>
    <lineage>
        <taxon>Bacteria</taxon>
        <taxon>Pseudomonadati</taxon>
        <taxon>Bacteroidota</taxon>
        <taxon>Cytophagia</taxon>
        <taxon>Cytophagales</taxon>
        <taxon>Hymenobacteraceae</taxon>
        <taxon>Pontibacter</taxon>
    </lineage>
</organism>
<dbReference type="Pfam" id="PF04264">
    <property type="entry name" value="YceI"/>
    <property type="match status" value="1"/>
</dbReference>